<gene>
    <name evidence="2" type="ORF">HB778_29185</name>
</gene>
<reference evidence="2" key="1">
    <citation type="journal article" date="2020" name="Mol. Plant Microbe Interact.">
        <title>Complete genome sequences of four natural Pseudomonas isolates that catabolize a wide range of aromatic compounds relevant to lignin valorization.</title>
        <authorList>
            <person name="Hatmaker E.A."/>
            <person name="Presle G."/>
            <person name="Cannon O."/>
            <person name="Guss A.M."/>
            <person name="Elkins J.G."/>
        </authorList>
    </citation>
    <scope>NUCLEOTIDE SEQUENCE</scope>
    <source>
        <strain evidence="2">583</strain>
    </source>
</reference>
<proteinExistence type="predicted"/>
<dbReference type="GO" id="GO:0003677">
    <property type="term" value="F:DNA binding"/>
    <property type="evidence" value="ECO:0007669"/>
    <property type="project" value="InterPro"/>
</dbReference>
<dbReference type="InterPro" id="IPR041963">
    <property type="entry name" value="BsuBI/PstI_C_sf"/>
</dbReference>
<dbReference type="Gene3D" id="3.40.1350.80">
    <property type="match status" value="1"/>
</dbReference>
<protein>
    <recommendedName>
        <fullName evidence="1">BsuBI/PstI restriction endonuclease domain-containing protein</fullName>
    </recommendedName>
</protein>
<evidence type="ECO:0000313" key="3">
    <source>
        <dbReference type="Proteomes" id="UP000515465"/>
    </source>
</evidence>
<evidence type="ECO:0000259" key="1">
    <source>
        <dbReference type="Pfam" id="PF06616"/>
    </source>
</evidence>
<dbReference type="Proteomes" id="UP000515465">
    <property type="component" value="Chromosome"/>
</dbReference>
<dbReference type="GO" id="GO:0009307">
    <property type="term" value="P:DNA restriction-modification system"/>
    <property type="evidence" value="ECO:0007669"/>
    <property type="project" value="InterPro"/>
</dbReference>
<organism evidence="2 3">
    <name type="scientific">Mesorhizobium huakuii</name>
    <dbReference type="NCBI Taxonomy" id="28104"/>
    <lineage>
        <taxon>Bacteria</taxon>
        <taxon>Pseudomonadati</taxon>
        <taxon>Pseudomonadota</taxon>
        <taxon>Alphaproteobacteria</taxon>
        <taxon>Hyphomicrobiales</taxon>
        <taxon>Phyllobacteriaceae</taxon>
        <taxon>Mesorhizobium</taxon>
    </lineage>
</organism>
<dbReference type="InterPro" id="IPR009528">
    <property type="entry name" value="Restrct_endonuc_II_BsuBI_C"/>
</dbReference>
<sequence>MTAYLDRSRPSFKKTVRSLAWGSFPWFSAESDHLLELSDGTRSQLQSRS</sequence>
<dbReference type="AlphaFoldDB" id="A0A7G6T082"/>
<name>A0A7G6T082_9HYPH</name>
<dbReference type="EMBL" id="CP050296">
    <property type="protein sequence ID" value="QND60164.1"/>
    <property type="molecule type" value="Genomic_DNA"/>
</dbReference>
<evidence type="ECO:0000313" key="2">
    <source>
        <dbReference type="EMBL" id="QND60164.1"/>
    </source>
</evidence>
<dbReference type="GO" id="GO:0009036">
    <property type="term" value="F:type II site-specific deoxyribonuclease activity"/>
    <property type="evidence" value="ECO:0007669"/>
    <property type="project" value="InterPro"/>
</dbReference>
<dbReference type="Pfam" id="PF06616">
    <property type="entry name" value="BsuBI_PstI_RE"/>
    <property type="match status" value="1"/>
</dbReference>
<accession>A0A7G6T082</accession>
<feature type="domain" description="BsuBI/PstI restriction endonuclease" evidence="1">
    <location>
        <begin position="1"/>
        <end position="39"/>
    </location>
</feature>
<dbReference type="GO" id="GO:0000287">
    <property type="term" value="F:magnesium ion binding"/>
    <property type="evidence" value="ECO:0007669"/>
    <property type="project" value="InterPro"/>
</dbReference>
<dbReference type="RefSeq" id="WP_183458940.1">
    <property type="nucleotide sequence ID" value="NZ_CP050296.1"/>
</dbReference>